<accession>A0A914UZV3</accession>
<dbReference type="Gene3D" id="3.30.420.10">
    <property type="entry name" value="Ribonuclease H-like superfamily/Ribonuclease H"/>
    <property type="match status" value="1"/>
</dbReference>
<evidence type="ECO:0000313" key="1">
    <source>
        <dbReference type="Proteomes" id="UP000887566"/>
    </source>
</evidence>
<dbReference type="InterPro" id="IPR036397">
    <property type="entry name" value="RNaseH_sf"/>
</dbReference>
<dbReference type="PANTHER" id="PTHR46068:SF1">
    <property type="entry name" value="TRANSPOSASE IS30-LIKE HTH DOMAIN-CONTAINING PROTEIN"/>
    <property type="match status" value="1"/>
</dbReference>
<name>A0A914UZV3_9BILA</name>
<proteinExistence type="predicted"/>
<organism evidence="1 2">
    <name type="scientific">Plectus sambesii</name>
    <dbReference type="NCBI Taxonomy" id="2011161"/>
    <lineage>
        <taxon>Eukaryota</taxon>
        <taxon>Metazoa</taxon>
        <taxon>Ecdysozoa</taxon>
        <taxon>Nematoda</taxon>
        <taxon>Chromadorea</taxon>
        <taxon>Plectida</taxon>
        <taxon>Plectina</taxon>
        <taxon>Plectoidea</taxon>
        <taxon>Plectidae</taxon>
        <taxon>Plectus</taxon>
    </lineage>
</organism>
<dbReference type="GO" id="GO:0003676">
    <property type="term" value="F:nucleic acid binding"/>
    <property type="evidence" value="ECO:0007669"/>
    <property type="project" value="InterPro"/>
</dbReference>
<sequence>MVWAKITSEYHNPLVFVEWRVKINAHLYWEDILEKVVKPWAKNSYEDSHWIFQQDLAPTHKAKIVQEYSRDNFPDFISMTKWPSYSLDLNPMDYSVWGVFGGKGLLSLPSKSLKVALQQEWELILVEYLQATAENFVKRLELGILLKVKPIE</sequence>
<dbReference type="Proteomes" id="UP000887566">
    <property type="component" value="Unplaced"/>
</dbReference>
<evidence type="ECO:0000313" key="2">
    <source>
        <dbReference type="WBParaSite" id="PSAMB.scaffold1380size32335.g12741.t1"/>
    </source>
</evidence>
<dbReference type="PANTHER" id="PTHR46068">
    <property type="entry name" value="PROTEIN CBG27172"/>
    <property type="match status" value="1"/>
</dbReference>
<dbReference type="AlphaFoldDB" id="A0A914UZV3"/>
<reference evidence="2" key="1">
    <citation type="submission" date="2022-11" db="UniProtKB">
        <authorList>
            <consortium name="WormBaseParasite"/>
        </authorList>
    </citation>
    <scope>IDENTIFICATION</scope>
</reference>
<protein>
    <submittedName>
        <fullName evidence="2">Tc1-like transposase DDE domain-containing protein</fullName>
    </submittedName>
</protein>
<keyword evidence="1" id="KW-1185">Reference proteome</keyword>
<dbReference type="WBParaSite" id="PSAMB.scaffold1380size32335.g12741.t1">
    <property type="protein sequence ID" value="PSAMB.scaffold1380size32335.g12741.t1"/>
    <property type="gene ID" value="PSAMB.scaffold1380size32335.g12741"/>
</dbReference>